<sequence>MRVLDLDMDFFLSDVCALAAPGKRPSVSEAQPWDEAAVRAFLEENCGLSRQNPVPGRVFTTHDGALDLWKEWVEAGKLRAPFHVTHVDAHSDLGAGKPGPAYVLETVLALPLEKRFDLARYRREEKLDEANYLLFALALRYVASLENVRSPRSRPDMPQAIAVGGGQSPRALRLSSTLSRLLPQYDFHEPEIPYEVYGDWRTFRADAPYALASMAISPRYAPQEADFIAAVFREYIVEV</sequence>
<name>A0A9D0ZM19_9FIRM</name>
<dbReference type="Proteomes" id="UP000824260">
    <property type="component" value="Unassembled WGS sequence"/>
</dbReference>
<reference evidence="1" key="1">
    <citation type="submission" date="2020-10" db="EMBL/GenBank/DDBJ databases">
        <authorList>
            <person name="Gilroy R."/>
        </authorList>
    </citation>
    <scope>NUCLEOTIDE SEQUENCE</scope>
    <source>
        <strain evidence="1">ChiSjej6B24-2974</strain>
    </source>
</reference>
<gene>
    <name evidence="1" type="ORF">IAA52_02310</name>
</gene>
<accession>A0A9D0ZM19</accession>
<proteinExistence type="predicted"/>
<protein>
    <submittedName>
        <fullName evidence="1">UPF0489 family protein</fullName>
    </submittedName>
</protein>
<evidence type="ECO:0000313" key="1">
    <source>
        <dbReference type="EMBL" id="HIQ81916.1"/>
    </source>
</evidence>
<organism evidence="1 2">
    <name type="scientific">Candidatus Pullichristensenella stercorigallinarum</name>
    <dbReference type="NCBI Taxonomy" id="2840909"/>
    <lineage>
        <taxon>Bacteria</taxon>
        <taxon>Bacillati</taxon>
        <taxon>Bacillota</taxon>
        <taxon>Clostridia</taxon>
        <taxon>Candidatus Pullichristensenella</taxon>
    </lineage>
</organism>
<dbReference type="EMBL" id="DVFZ01000025">
    <property type="protein sequence ID" value="HIQ81916.1"/>
    <property type="molecule type" value="Genomic_DNA"/>
</dbReference>
<dbReference type="AlphaFoldDB" id="A0A9D0ZM19"/>
<reference evidence="1" key="2">
    <citation type="journal article" date="2021" name="PeerJ">
        <title>Extensive microbial diversity within the chicken gut microbiome revealed by metagenomics and culture.</title>
        <authorList>
            <person name="Gilroy R."/>
            <person name="Ravi A."/>
            <person name="Getino M."/>
            <person name="Pursley I."/>
            <person name="Horton D.L."/>
            <person name="Alikhan N.F."/>
            <person name="Baker D."/>
            <person name="Gharbi K."/>
            <person name="Hall N."/>
            <person name="Watson M."/>
            <person name="Adriaenssens E.M."/>
            <person name="Foster-Nyarko E."/>
            <person name="Jarju S."/>
            <person name="Secka A."/>
            <person name="Antonio M."/>
            <person name="Oren A."/>
            <person name="Chaudhuri R.R."/>
            <person name="La Ragione R."/>
            <person name="Hildebrand F."/>
            <person name="Pallen M.J."/>
        </authorList>
    </citation>
    <scope>NUCLEOTIDE SEQUENCE</scope>
    <source>
        <strain evidence="1">ChiSjej6B24-2974</strain>
    </source>
</reference>
<evidence type="ECO:0000313" key="2">
    <source>
        <dbReference type="Proteomes" id="UP000824260"/>
    </source>
</evidence>
<comment type="caution">
    <text evidence="1">The sequence shown here is derived from an EMBL/GenBank/DDBJ whole genome shotgun (WGS) entry which is preliminary data.</text>
</comment>